<evidence type="ECO:0000313" key="2">
    <source>
        <dbReference type="EMBL" id="KIL97652.1"/>
    </source>
</evidence>
<reference evidence="2 3" key="1">
    <citation type="submission" date="2015-01" db="EMBL/GenBank/DDBJ databases">
        <title>Genome Sequence of Magnetospirillum magnetotacticum Strain MS-1.</title>
        <authorList>
            <person name="Marinov G.K."/>
            <person name="Smalley M.D."/>
            <person name="DeSalvo G."/>
        </authorList>
    </citation>
    <scope>NUCLEOTIDE SEQUENCE [LARGE SCALE GENOMIC DNA]</scope>
    <source>
        <strain evidence="2 3">MS-1</strain>
    </source>
</reference>
<dbReference type="CDD" id="cd00130">
    <property type="entry name" value="PAS"/>
    <property type="match status" value="1"/>
</dbReference>
<dbReference type="InterPro" id="IPR035965">
    <property type="entry name" value="PAS-like_dom_sf"/>
</dbReference>
<dbReference type="OrthoDB" id="266313at2"/>
<comment type="caution">
    <text evidence="2">The sequence shown here is derived from an EMBL/GenBank/DDBJ whole genome shotgun (WGS) entry which is preliminary data.</text>
</comment>
<dbReference type="Pfam" id="PF08447">
    <property type="entry name" value="PAS_3"/>
    <property type="match status" value="1"/>
</dbReference>
<keyword evidence="3" id="KW-1185">Reference proteome</keyword>
<dbReference type="PROSITE" id="PS50112">
    <property type="entry name" value="PAS"/>
    <property type="match status" value="1"/>
</dbReference>
<dbReference type="Gene3D" id="3.30.450.20">
    <property type="entry name" value="PAS domain"/>
    <property type="match status" value="1"/>
</dbReference>
<gene>
    <name evidence="2" type="ORF">CCC_00713</name>
</gene>
<name>A0A0C2U849_PARME</name>
<dbReference type="SMART" id="SM00091">
    <property type="entry name" value="PAS"/>
    <property type="match status" value="1"/>
</dbReference>
<dbReference type="EMBL" id="JXSL01000030">
    <property type="protein sequence ID" value="KIL97652.1"/>
    <property type="molecule type" value="Genomic_DNA"/>
</dbReference>
<protein>
    <submittedName>
        <fullName evidence="2">Putative sensor (PAS) domain for methyl-accepting chemotaxis sensory transducer</fullName>
    </submittedName>
</protein>
<feature type="domain" description="PAS" evidence="1">
    <location>
        <begin position="25"/>
        <end position="50"/>
    </location>
</feature>
<sequence length="176" mass="19884">MAIDRSLSNVERTFQWDDVIVSKTDLTGKITYANDVFLGISGYTEEELLGAPHSILRHPAMPRCVFKFLWDRIALGHEVFAYVINRAKNGDHYWVFAHVTPCYDQTGKMVGYHSNRRVPKPEAIATVKPLYETLLGIENSAADRKQGVEQSFAALVKTIGDLGFDSYDRLVMTISR</sequence>
<accession>A0A0C2U849</accession>
<dbReference type="InterPro" id="IPR000014">
    <property type="entry name" value="PAS"/>
</dbReference>
<dbReference type="InterPro" id="IPR013655">
    <property type="entry name" value="PAS_fold_3"/>
</dbReference>
<evidence type="ECO:0000313" key="3">
    <source>
        <dbReference type="Proteomes" id="UP000031971"/>
    </source>
</evidence>
<dbReference type="Proteomes" id="UP000031971">
    <property type="component" value="Unassembled WGS sequence"/>
</dbReference>
<dbReference type="NCBIfam" id="TIGR00229">
    <property type="entry name" value="sensory_box"/>
    <property type="match status" value="1"/>
</dbReference>
<organism evidence="2 3">
    <name type="scientific">Paramagnetospirillum magnetotacticum MS-1</name>
    <dbReference type="NCBI Taxonomy" id="272627"/>
    <lineage>
        <taxon>Bacteria</taxon>
        <taxon>Pseudomonadati</taxon>
        <taxon>Pseudomonadota</taxon>
        <taxon>Alphaproteobacteria</taxon>
        <taxon>Rhodospirillales</taxon>
        <taxon>Magnetospirillaceae</taxon>
        <taxon>Paramagnetospirillum</taxon>
    </lineage>
</organism>
<proteinExistence type="predicted"/>
<dbReference type="SUPFAM" id="SSF55785">
    <property type="entry name" value="PYP-like sensor domain (PAS domain)"/>
    <property type="match status" value="1"/>
</dbReference>
<dbReference type="AlphaFoldDB" id="A0A0C2U849"/>
<dbReference type="RefSeq" id="WP_009869586.1">
    <property type="nucleotide sequence ID" value="NZ_JXSL01000030.1"/>
</dbReference>
<evidence type="ECO:0000259" key="1">
    <source>
        <dbReference type="PROSITE" id="PS50112"/>
    </source>
</evidence>
<dbReference type="STRING" id="272627.CCC_00713"/>